<organism evidence="1 2">
    <name type="scientific">Rugosimonospora acidiphila</name>
    <dbReference type="NCBI Taxonomy" id="556531"/>
    <lineage>
        <taxon>Bacteria</taxon>
        <taxon>Bacillati</taxon>
        <taxon>Actinomycetota</taxon>
        <taxon>Actinomycetes</taxon>
        <taxon>Micromonosporales</taxon>
        <taxon>Micromonosporaceae</taxon>
        <taxon>Rugosimonospora</taxon>
    </lineage>
</organism>
<proteinExistence type="predicted"/>
<dbReference type="EMBL" id="BAABJQ010000003">
    <property type="protein sequence ID" value="GAA5180008.1"/>
    <property type="molecule type" value="Genomic_DNA"/>
</dbReference>
<accession>A0ABP9RMT4</accession>
<gene>
    <name evidence="1" type="ORF">GCM10023322_11310</name>
</gene>
<name>A0ABP9RMT4_9ACTN</name>
<sequence>MYLVTHGLRSGLHPSASSRHAGGLPWLGYPEGTALCTGRVTAAASTSIPPSAAGPAR</sequence>
<evidence type="ECO:0000313" key="2">
    <source>
        <dbReference type="Proteomes" id="UP001501570"/>
    </source>
</evidence>
<keyword evidence="2" id="KW-1185">Reference proteome</keyword>
<reference evidence="2" key="1">
    <citation type="journal article" date="2019" name="Int. J. Syst. Evol. Microbiol.">
        <title>The Global Catalogue of Microorganisms (GCM) 10K type strain sequencing project: providing services to taxonomists for standard genome sequencing and annotation.</title>
        <authorList>
            <consortium name="The Broad Institute Genomics Platform"/>
            <consortium name="The Broad Institute Genome Sequencing Center for Infectious Disease"/>
            <person name="Wu L."/>
            <person name="Ma J."/>
        </authorList>
    </citation>
    <scope>NUCLEOTIDE SEQUENCE [LARGE SCALE GENOMIC DNA]</scope>
    <source>
        <strain evidence="2">JCM 18304</strain>
    </source>
</reference>
<evidence type="ECO:0000313" key="1">
    <source>
        <dbReference type="EMBL" id="GAA5180008.1"/>
    </source>
</evidence>
<comment type="caution">
    <text evidence="1">The sequence shown here is derived from an EMBL/GenBank/DDBJ whole genome shotgun (WGS) entry which is preliminary data.</text>
</comment>
<protein>
    <submittedName>
        <fullName evidence="1">Uncharacterized protein</fullName>
    </submittedName>
</protein>
<dbReference type="Proteomes" id="UP001501570">
    <property type="component" value="Unassembled WGS sequence"/>
</dbReference>